<reference evidence="2" key="1">
    <citation type="journal article" date="2017" name="Nature">
        <title>The sunflower genome provides insights into oil metabolism, flowering and Asterid evolution.</title>
        <authorList>
            <person name="Badouin H."/>
            <person name="Gouzy J."/>
            <person name="Grassa C.J."/>
            <person name="Murat F."/>
            <person name="Staton S.E."/>
            <person name="Cottret L."/>
            <person name="Lelandais-Briere C."/>
            <person name="Owens G.L."/>
            <person name="Carrere S."/>
            <person name="Mayjonade B."/>
            <person name="Legrand L."/>
            <person name="Gill N."/>
            <person name="Kane N.C."/>
            <person name="Bowers J.E."/>
            <person name="Hubner S."/>
            <person name="Bellec A."/>
            <person name="Berard A."/>
            <person name="Berges H."/>
            <person name="Blanchet N."/>
            <person name="Boniface M.C."/>
            <person name="Brunel D."/>
            <person name="Catrice O."/>
            <person name="Chaidir N."/>
            <person name="Claudel C."/>
            <person name="Donnadieu C."/>
            <person name="Faraut T."/>
            <person name="Fievet G."/>
            <person name="Helmstetter N."/>
            <person name="King M."/>
            <person name="Knapp S.J."/>
            <person name="Lai Z."/>
            <person name="Le Paslier M.C."/>
            <person name="Lippi Y."/>
            <person name="Lorenzon L."/>
            <person name="Mandel J.R."/>
            <person name="Marage G."/>
            <person name="Marchand G."/>
            <person name="Marquand E."/>
            <person name="Bret-Mestries E."/>
            <person name="Morien E."/>
            <person name="Nambeesan S."/>
            <person name="Nguyen T."/>
            <person name="Pegot-Espagnet P."/>
            <person name="Pouilly N."/>
            <person name="Raftis F."/>
            <person name="Sallet E."/>
            <person name="Schiex T."/>
            <person name="Thomas J."/>
            <person name="Vandecasteele C."/>
            <person name="Vares D."/>
            <person name="Vear F."/>
            <person name="Vautrin S."/>
            <person name="Crespi M."/>
            <person name="Mangin B."/>
            <person name="Burke J.M."/>
            <person name="Salse J."/>
            <person name="Munos S."/>
            <person name="Vincourt P."/>
            <person name="Rieseberg L.H."/>
            <person name="Langlade N.B."/>
        </authorList>
    </citation>
    <scope>NUCLEOTIDE SEQUENCE</scope>
    <source>
        <tissue evidence="2">Leaves</tissue>
    </source>
</reference>
<evidence type="ECO:0000256" key="1">
    <source>
        <dbReference type="SAM" id="MobiDB-lite"/>
    </source>
</evidence>
<dbReference type="AlphaFoldDB" id="A0A9K3I4Y0"/>
<gene>
    <name evidence="2" type="ORF">HanXRQr2_Chr09g0384411</name>
</gene>
<proteinExistence type="predicted"/>
<feature type="region of interest" description="Disordered" evidence="1">
    <location>
        <begin position="40"/>
        <end position="73"/>
    </location>
</feature>
<dbReference type="Gramene" id="mRNA:HanXRQr2_Chr09g0384411">
    <property type="protein sequence ID" value="CDS:HanXRQr2_Chr09g0384411.1"/>
    <property type="gene ID" value="HanXRQr2_Chr09g0384411"/>
</dbReference>
<keyword evidence="3" id="KW-1185">Reference proteome</keyword>
<reference evidence="2" key="2">
    <citation type="submission" date="2020-06" db="EMBL/GenBank/DDBJ databases">
        <title>Helianthus annuus Genome sequencing and assembly Release 2.</title>
        <authorList>
            <person name="Gouzy J."/>
            <person name="Langlade N."/>
            <person name="Munos S."/>
        </authorList>
    </citation>
    <scope>NUCLEOTIDE SEQUENCE</scope>
    <source>
        <tissue evidence="2">Leaves</tissue>
    </source>
</reference>
<name>A0A9K3I4Y0_HELAN</name>
<comment type="caution">
    <text evidence="2">The sequence shown here is derived from an EMBL/GenBank/DDBJ whole genome shotgun (WGS) entry which is preliminary data.</text>
</comment>
<feature type="compositionally biased region" description="Low complexity" evidence="1">
    <location>
        <begin position="46"/>
        <end position="63"/>
    </location>
</feature>
<feature type="region of interest" description="Disordered" evidence="1">
    <location>
        <begin position="113"/>
        <end position="132"/>
    </location>
</feature>
<protein>
    <submittedName>
        <fullName evidence="2">Uncharacterized protein</fullName>
    </submittedName>
</protein>
<evidence type="ECO:0000313" key="2">
    <source>
        <dbReference type="EMBL" id="KAF5790539.1"/>
    </source>
</evidence>
<dbReference type="Proteomes" id="UP000215914">
    <property type="component" value="Unassembled WGS sequence"/>
</dbReference>
<dbReference type="EMBL" id="MNCJ02000324">
    <property type="protein sequence ID" value="KAF5790539.1"/>
    <property type="molecule type" value="Genomic_DNA"/>
</dbReference>
<organism evidence="2 3">
    <name type="scientific">Helianthus annuus</name>
    <name type="common">Common sunflower</name>
    <dbReference type="NCBI Taxonomy" id="4232"/>
    <lineage>
        <taxon>Eukaryota</taxon>
        <taxon>Viridiplantae</taxon>
        <taxon>Streptophyta</taxon>
        <taxon>Embryophyta</taxon>
        <taxon>Tracheophyta</taxon>
        <taxon>Spermatophyta</taxon>
        <taxon>Magnoliopsida</taxon>
        <taxon>eudicotyledons</taxon>
        <taxon>Gunneridae</taxon>
        <taxon>Pentapetalae</taxon>
        <taxon>asterids</taxon>
        <taxon>campanulids</taxon>
        <taxon>Asterales</taxon>
        <taxon>Asteraceae</taxon>
        <taxon>Asteroideae</taxon>
        <taxon>Heliantheae alliance</taxon>
        <taxon>Heliantheae</taxon>
        <taxon>Helianthus</taxon>
    </lineage>
</organism>
<accession>A0A9K3I4Y0</accession>
<sequence>MASKTEFHPQCVTNPPTDLWLRTATCGAHFFTTSPLSLVRCKKPSGRSTSKSGSGSGRNRSSSLFDGGLLTTQRNRTPLISSPVAISFNCSLENNPKLPKHKYTTLPLGCKSSQFKHSSKPSPPLATNGPTQ</sequence>
<evidence type="ECO:0000313" key="3">
    <source>
        <dbReference type="Proteomes" id="UP000215914"/>
    </source>
</evidence>